<accession>A0AAD4SHY0</accession>
<name>A0AAD4SHY0_9MAGN</name>
<reference evidence="2" key="1">
    <citation type="submission" date="2022-04" db="EMBL/GenBank/DDBJ databases">
        <title>A functionally conserved STORR gene fusion in Papaver species that diverged 16.8 million years ago.</title>
        <authorList>
            <person name="Catania T."/>
        </authorList>
    </citation>
    <scope>NUCLEOTIDE SEQUENCE</scope>
    <source>
        <strain evidence="2">S-188037</strain>
    </source>
</reference>
<dbReference type="Proteomes" id="UP001202328">
    <property type="component" value="Unassembled WGS sequence"/>
</dbReference>
<evidence type="ECO:0000313" key="3">
    <source>
        <dbReference type="Proteomes" id="UP001202328"/>
    </source>
</evidence>
<comment type="caution">
    <text evidence="2">The sequence shown here is derived from an EMBL/GenBank/DDBJ whole genome shotgun (WGS) entry which is preliminary data.</text>
</comment>
<organism evidence="2 3">
    <name type="scientific">Papaver atlanticum</name>
    <dbReference type="NCBI Taxonomy" id="357466"/>
    <lineage>
        <taxon>Eukaryota</taxon>
        <taxon>Viridiplantae</taxon>
        <taxon>Streptophyta</taxon>
        <taxon>Embryophyta</taxon>
        <taxon>Tracheophyta</taxon>
        <taxon>Spermatophyta</taxon>
        <taxon>Magnoliopsida</taxon>
        <taxon>Ranunculales</taxon>
        <taxon>Papaveraceae</taxon>
        <taxon>Papaveroideae</taxon>
        <taxon>Papaver</taxon>
    </lineage>
</organism>
<dbReference type="EMBL" id="JAJJMB010010581">
    <property type="protein sequence ID" value="KAI3907594.1"/>
    <property type="molecule type" value="Genomic_DNA"/>
</dbReference>
<evidence type="ECO:0000256" key="1">
    <source>
        <dbReference type="SAM" id="MobiDB-lite"/>
    </source>
</evidence>
<dbReference type="AlphaFoldDB" id="A0AAD4SHY0"/>
<sequence>MFPMVYSFVVDVTKKNSSHVCRGRRTESRIPRKSVLHSLKSRERRRTLNVPKSSLKLQFQYTSSPEKQRNGEEEEDEAAGTVEI</sequence>
<protein>
    <submittedName>
        <fullName evidence="2">Uncharacterized protein</fullName>
    </submittedName>
</protein>
<keyword evidence="3" id="KW-1185">Reference proteome</keyword>
<evidence type="ECO:0000313" key="2">
    <source>
        <dbReference type="EMBL" id="KAI3907594.1"/>
    </source>
</evidence>
<gene>
    <name evidence="2" type="ORF">MKW98_016238</name>
</gene>
<proteinExistence type="predicted"/>
<feature type="region of interest" description="Disordered" evidence="1">
    <location>
        <begin position="60"/>
        <end position="84"/>
    </location>
</feature>